<accession>A0A3E2HAN5</accession>
<name>A0A3E2HAN5_SCYLI</name>
<keyword evidence="1" id="KW-0378">Hydrolase</keyword>
<dbReference type="InterPro" id="IPR050300">
    <property type="entry name" value="GDXG_lipolytic_enzyme"/>
</dbReference>
<evidence type="ECO:0000313" key="4">
    <source>
        <dbReference type="Proteomes" id="UP000258309"/>
    </source>
</evidence>
<dbReference type="Gene3D" id="3.40.50.1820">
    <property type="entry name" value="alpha/beta hydrolase"/>
    <property type="match status" value="1"/>
</dbReference>
<keyword evidence="4" id="KW-1185">Reference proteome</keyword>
<reference evidence="3 4" key="1">
    <citation type="submission" date="2018-05" db="EMBL/GenBank/DDBJ databases">
        <title>Draft genome sequence of Scytalidium lignicola DSM 105466, a ubiquitous saprotrophic fungus.</title>
        <authorList>
            <person name="Buettner E."/>
            <person name="Gebauer A.M."/>
            <person name="Hofrichter M."/>
            <person name="Liers C."/>
            <person name="Kellner H."/>
        </authorList>
    </citation>
    <scope>NUCLEOTIDE SEQUENCE [LARGE SCALE GENOMIC DNA]</scope>
    <source>
        <strain evidence="3 4">DSM 105466</strain>
    </source>
</reference>
<sequence length="324" mass="36082">MDAVFAKIAQETTKFGPGDEEIWRELYEPLYPAPPSNVSVIRDERYGPAERNRLDVFVPHGNEVNRPVLLYIHGGGFSSGDKVWTEKVYSNIGWFFAQHSIITVLANHQLVPHVQYPGGANDIQLVREWIYSNISLEKYGRGSVEKVVLFGHSSGGAHIAMNLYAAGDPERVPREVLSPPIAGVIYLDVPFWFDRTKPARQKTLQSYYGSNAEEVWGPKSALGLFERLPDDSPALNSQKLPIYIGAVEWEVPETADAAVAFFNAYRARSKPAGTLPLFHVLKKHNHLSNILSIGTDDTSQAGPLLEFIRSCVGRDLPTAWTQKP</sequence>
<organism evidence="3 4">
    <name type="scientific">Scytalidium lignicola</name>
    <name type="common">Hyphomycete</name>
    <dbReference type="NCBI Taxonomy" id="5539"/>
    <lineage>
        <taxon>Eukaryota</taxon>
        <taxon>Fungi</taxon>
        <taxon>Dikarya</taxon>
        <taxon>Ascomycota</taxon>
        <taxon>Pezizomycotina</taxon>
        <taxon>Leotiomycetes</taxon>
        <taxon>Leotiomycetes incertae sedis</taxon>
        <taxon>Scytalidium</taxon>
    </lineage>
</organism>
<dbReference type="PANTHER" id="PTHR48081">
    <property type="entry name" value="AB HYDROLASE SUPERFAMILY PROTEIN C4A8.06C"/>
    <property type="match status" value="1"/>
</dbReference>
<dbReference type="Pfam" id="PF20434">
    <property type="entry name" value="BD-FAE"/>
    <property type="match status" value="1"/>
</dbReference>
<protein>
    <recommendedName>
        <fullName evidence="2">BD-FAE-like domain-containing protein</fullName>
    </recommendedName>
</protein>
<feature type="domain" description="BD-FAE-like" evidence="2">
    <location>
        <begin position="54"/>
        <end position="161"/>
    </location>
</feature>
<proteinExistence type="predicted"/>
<dbReference type="GO" id="GO:0016787">
    <property type="term" value="F:hydrolase activity"/>
    <property type="evidence" value="ECO:0007669"/>
    <property type="project" value="UniProtKB-KW"/>
</dbReference>
<dbReference type="EMBL" id="NCSJ02000099">
    <property type="protein sequence ID" value="RFU30474.1"/>
    <property type="molecule type" value="Genomic_DNA"/>
</dbReference>
<evidence type="ECO:0000259" key="2">
    <source>
        <dbReference type="Pfam" id="PF20434"/>
    </source>
</evidence>
<dbReference type="SUPFAM" id="SSF53474">
    <property type="entry name" value="alpha/beta-Hydrolases"/>
    <property type="match status" value="1"/>
</dbReference>
<dbReference type="AlphaFoldDB" id="A0A3E2HAN5"/>
<dbReference type="STRING" id="5539.A0A3E2HAN5"/>
<gene>
    <name evidence="3" type="ORF">B7463_g5876</name>
</gene>
<evidence type="ECO:0000313" key="3">
    <source>
        <dbReference type="EMBL" id="RFU30474.1"/>
    </source>
</evidence>
<feature type="non-terminal residue" evidence="3">
    <location>
        <position position="1"/>
    </location>
</feature>
<dbReference type="InterPro" id="IPR049492">
    <property type="entry name" value="BD-FAE-like_dom"/>
</dbReference>
<feature type="non-terminal residue" evidence="3">
    <location>
        <position position="324"/>
    </location>
</feature>
<evidence type="ECO:0000256" key="1">
    <source>
        <dbReference type="ARBA" id="ARBA00022801"/>
    </source>
</evidence>
<dbReference type="OMA" id="AHIAMNL"/>
<dbReference type="Proteomes" id="UP000258309">
    <property type="component" value="Unassembled WGS sequence"/>
</dbReference>
<dbReference type="OrthoDB" id="433474at2759"/>
<dbReference type="InterPro" id="IPR029058">
    <property type="entry name" value="AB_hydrolase_fold"/>
</dbReference>
<comment type="caution">
    <text evidence="3">The sequence shown here is derived from an EMBL/GenBank/DDBJ whole genome shotgun (WGS) entry which is preliminary data.</text>
</comment>